<dbReference type="GO" id="GO:0009086">
    <property type="term" value="P:methionine biosynthetic process"/>
    <property type="evidence" value="ECO:0007669"/>
    <property type="project" value="UniProtKB-KW"/>
</dbReference>
<keyword evidence="6" id="KW-0378">Hydrolase</keyword>
<evidence type="ECO:0000259" key="12">
    <source>
        <dbReference type="Pfam" id="PF00763"/>
    </source>
</evidence>
<dbReference type="GO" id="GO:0006164">
    <property type="term" value="P:purine nucleotide biosynthetic process"/>
    <property type="evidence" value="ECO:0007669"/>
    <property type="project" value="UniProtKB-KW"/>
</dbReference>
<dbReference type="GO" id="GO:0000105">
    <property type="term" value="P:L-histidine biosynthetic process"/>
    <property type="evidence" value="ECO:0007669"/>
    <property type="project" value="UniProtKB-KW"/>
</dbReference>
<dbReference type="SUPFAM" id="SSF53223">
    <property type="entry name" value="Aminoacid dehydrogenase-like, N-terminal domain"/>
    <property type="match status" value="1"/>
</dbReference>
<gene>
    <name evidence="13" type="ORF">ENO08_07330</name>
</gene>
<dbReference type="Proteomes" id="UP000886069">
    <property type="component" value="Unassembled WGS sequence"/>
</dbReference>
<dbReference type="InterPro" id="IPR000672">
    <property type="entry name" value="THF_DH/CycHdrlase"/>
</dbReference>
<dbReference type="PRINTS" id="PR00085">
    <property type="entry name" value="THFDHDRGNASE"/>
</dbReference>
<dbReference type="Gene3D" id="3.40.50.10860">
    <property type="entry name" value="Leucine Dehydrogenase, chain A, domain 1"/>
    <property type="match status" value="1"/>
</dbReference>
<dbReference type="GO" id="GO:0005829">
    <property type="term" value="C:cytosol"/>
    <property type="evidence" value="ECO:0007669"/>
    <property type="project" value="TreeGrafter"/>
</dbReference>
<evidence type="ECO:0000256" key="9">
    <source>
        <dbReference type="ARBA" id="ARBA00023102"/>
    </source>
</evidence>
<dbReference type="Pfam" id="PF00763">
    <property type="entry name" value="THF_DHG_CYH"/>
    <property type="match status" value="1"/>
</dbReference>
<dbReference type="InterPro" id="IPR046346">
    <property type="entry name" value="Aminoacid_DH-like_N_sf"/>
</dbReference>
<evidence type="ECO:0000256" key="2">
    <source>
        <dbReference type="ARBA" id="ARBA00011738"/>
    </source>
</evidence>
<evidence type="ECO:0000256" key="5">
    <source>
        <dbReference type="ARBA" id="ARBA00022755"/>
    </source>
</evidence>
<dbReference type="GO" id="GO:0004477">
    <property type="term" value="F:methenyltetrahydrofolate cyclohydrolase activity"/>
    <property type="evidence" value="ECO:0007669"/>
    <property type="project" value="UniProtKB-EC"/>
</dbReference>
<dbReference type="EMBL" id="DSEC01000525">
    <property type="protein sequence ID" value="HER44253.1"/>
    <property type="molecule type" value="Genomic_DNA"/>
</dbReference>
<keyword evidence="5" id="KW-0658">Purine biosynthesis</keyword>
<keyword evidence="11" id="KW-0511">Multifunctional enzyme</keyword>
<dbReference type="GO" id="GO:0004488">
    <property type="term" value="F:methylenetetrahydrofolate dehydrogenase (NADP+) activity"/>
    <property type="evidence" value="ECO:0007669"/>
    <property type="project" value="InterPro"/>
</dbReference>
<feature type="domain" description="Tetrahydrofolate dehydrogenase/cyclohydrolase catalytic" evidence="12">
    <location>
        <begin position="2"/>
        <end position="115"/>
    </location>
</feature>
<evidence type="ECO:0000256" key="6">
    <source>
        <dbReference type="ARBA" id="ARBA00022801"/>
    </source>
</evidence>
<keyword evidence="10" id="KW-0486">Methionine biosynthesis</keyword>
<comment type="caution">
    <text evidence="13">The sequence shown here is derived from an EMBL/GenBank/DDBJ whole genome shotgun (WGS) entry which is preliminary data.</text>
</comment>
<keyword evidence="9" id="KW-0368">Histidine biosynthesis</keyword>
<evidence type="ECO:0000256" key="8">
    <source>
        <dbReference type="ARBA" id="ARBA00023002"/>
    </source>
</evidence>
<evidence type="ECO:0000256" key="4">
    <source>
        <dbReference type="ARBA" id="ARBA00022563"/>
    </source>
</evidence>
<organism evidence="13">
    <name type="scientific">Eiseniibacteriota bacterium</name>
    <dbReference type="NCBI Taxonomy" id="2212470"/>
    <lineage>
        <taxon>Bacteria</taxon>
        <taxon>Candidatus Eiseniibacteriota</taxon>
    </lineage>
</organism>
<comment type="subunit">
    <text evidence="2">Homodimer.</text>
</comment>
<dbReference type="EC" id="3.5.4.9" evidence="3"/>
<feature type="non-terminal residue" evidence="13">
    <location>
        <position position="133"/>
    </location>
</feature>
<evidence type="ECO:0000256" key="7">
    <source>
        <dbReference type="ARBA" id="ARBA00022857"/>
    </source>
</evidence>
<dbReference type="InterPro" id="IPR020867">
    <property type="entry name" value="THF_DH/CycHdrlase_CS"/>
</dbReference>
<dbReference type="PANTHER" id="PTHR48099">
    <property type="entry name" value="C-1-TETRAHYDROFOLATE SYNTHASE, CYTOPLASMIC-RELATED"/>
    <property type="match status" value="1"/>
</dbReference>
<evidence type="ECO:0000256" key="1">
    <source>
        <dbReference type="ARBA" id="ARBA00004777"/>
    </source>
</evidence>
<sequence length="133" mass="14376">MLGRPVADSVIDHLASEISVFTERHRPPRLTVIIVGEDPASQVYVASKVKTARRCGIDSDLIELPSSTSEDKLLDLLARLNLDAGIDGILVQMPLPDHIGQQKVIEAISPGKDVDGLHPYNIGRIASDSPHLV</sequence>
<dbReference type="PROSITE" id="PS00766">
    <property type="entry name" value="THF_DHG_CYH_1"/>
    <property type="match status" value="1"/>
</dbReference>
<reference evidence="13" key="1">
    <citation type="journal article" date="2020" name="mSystems">
        <title>Genome- and Community-Level Interaction Insights into Carbon Utilization and Element Cycling Functions of Hydrothermarchaeota in Hydrothermal Sediment.</title>
        <authorList>
            <person name="Zhou Z."/>
            <person name="Liu Y."/>
            <person name="Xu W."/>
            <person name="Pan J."/>
            <person name="Luo Z.H."/>
            <person name="Li M."/>
        </authorList>
    </citation>
    <scope>NUCLEOTIDE SEQUENCE [LARGE SCALE GENOMIC DNA]</scope>
    <source>
        <strain evidence="13">SpSt-1233</strain>
    </source>
</reference>
<evidence type="ECO:0000256" key="3">
    <source>
        <dbReference type="ARBA" id="ARBA00012776"/>
    </source>
</evidence>
<comment type="pathway">
    <text evidence="1">One-carbon metabolism; tetrahydrofolate interconversion.</text>
</comment>
<protein>
    <recommendedName>
        <fullName evidence="3">methenyltetrahydrofolate cyclohydrolase</fullName>
        <ecNumber evidence="3">3.5.4.9</ecNumber>
    </recommendedName>
</protein>
<proteinExistence type="predicted"/>
<name>A0A7V2F470_UNCEI</name>
<evidence type="ECO:0000313" key="13">
    <source>
        <dbReference type="EMBL" id="HER44253.1"/>
    </source>
</evidence>
<accession>A0A7V2F470</accession>
<evidence type="ECO:0000256" key="10">
    <source>
        <dbReference type="ARBA" id="ARBA00023167"/>
    </source>
</evidence>
<dbReference type="AlphaFoldDB" id="A0A7V2F470"/>
<dbReference type="GO" id="GO:0035999">
    <property type="term" value="P:tetrahydrofolate interconversion"/>
    <property type="evidence" value="ECO:0007669"/>
    <property type="project" value="TreeGrafter"/>
</dbReference>
<dbReference type="FunFam" id="3.40.50.10860:FF:000005">
    <property type="entry name" value="C-1-tetrahydrofolate synthase, cytoplasmic, putative"/>
    <property type="match status" value="1"/>
</dbReference>
<keyword evidence="7" id="KW-0521">NADP</keyword>
<evidence type="ECO:0000256" key="11">
    <source>
        <dbReference type="ARBA" id="ARBA00023268"/>
    </source>
</evidence>
<keyword evidence="8" id="KW-0560">Oxidoreductase</keyword>
<dbReference type="PANTHER" id="PTHR48099:SF5">
    <property type="entry name" value="C-1-TETRAHYDROFOLATE SYNTHASE, CYTOPLASMIC"/>
    <property type="match status" value="1"/>
</dbReference>
<dbReference type="InterPro" id="IPR020630">
    <property type="entry name" value="THF_DH/CycHdrlase_cat_dom"/>
</dbReference>
<keyword evidence="4" id="KW-0554">One-carbon metabolism</keyword>
<keyword evidence="9" id="KW-0028">Amino-acid biosynthesis</keyword>